<dbReference type="Proteomes" id="UP000280066">
    <property type="component" value="Unassembled WGS sequence"/>
</dbReference>
<gene>
    <name evidence="3" type="ORF">EI290_10410</name>
</gene>
<evidence type="ECO:0000256" key="2">
    <source>
        <dbReference type="SAM" id="SignalP"/>
    </source>
</evidence>
<keyword evidence="1" id="KW-1133">Transmembrane helix</keyword>
<dbReference type="OrthoDB" id="885815at2"/>
<name>A0A3R9MXU5_9BACT</name>
<reference evidence="3 4" key="1">
    <citation type="submission" date="2018-12" db="EMBL/GenBank/DDBJ databases">
        <authorList>
            <person name="Feng G."/>
            <person name="Zhu H."/>
        </authorList>
    </citation>
    <scope>NUCLEOTIDE SEQUENCE [LARGE SCALE GENOMIC DNA]</scope>
    <source>
        <strain evidence="3 4">9PBR-2</strain>
    </source>
</reference>
<feature type="signal peptide" evidence="2">
    <location>
        <begin position="1"/>
        <end position="26"/>
    </location>
</feature>
<feature type="chain" id="PRO_5018610031" evidence="2">
    <location>
        <begin position="27"/>
        <end position="201"/>
    </location>
</feature>
<keyword evidence="4" id="KW-1185">Reference proteome</keyword>
<evidence type="ECO:0000313" key="4">
    <source>
        <dbReference type="Proteomes" id="UP000280066"/>
    </source>
</evidence>
<proteinExistence type="predicted"/>
<protein>
    <submittedName>
        <fullName evidence="3">Uncharacterized protein</fullName>
    </submittedName>
</protein>
<comment type="caution">
    <text evidence="3">The sequence shown here is derived from an EMBL/GenBank/DDBJ whole genome shotgun (WGS) entry which is preliminary data.</text>
</comment>
<keyword evidence="1" id="KW-0472">Membrane</keyword>
<feature type="transmembrane region" description="Helical" evidence="1">
    <location>
        <begin position="170"/>
        <end position="191"/>
    </location>
</feature>
<keyword evidence="2" id="KW-0732">Signal</keyword>
<dbReference type="EMBL" id="RWIS01000006">
    <property type="protein sequence ID" value="RSK33120.1"/>
    <property type="molecule type" value="Genomic_DNA"/>
</dbReference>
<dbReference type="AlphaFoldDB" id="A0A3R9MXU5"/>
<organism evidence="3 4">
    <name type="scientific">Hymenobacter metallilatus</name>
    <dbReference type="NCBI Taxonomy" id="2493666"/>
    <lineage>
        <taxon>Bacteria</taxon>
        <taxon>Pseudomonadati</taxon>
        <taxon>Bacteroidota</taxon>
        <taxon>Cytophagia</taxon>
        <taxon>Cytophagales</taxon>
        <taxon>Hymenobacteraceae</taxon>
        <taxon>Hymenobacter</taxon>
    </lineage>
</organism>
<dbReference type="RefSeq" id="WP_125429454.1">
    <property type="nucleotide sequence ID" value="NZ_RWIS01000006.1"/>
</dbReference>
<accession>A0A3R9MXU5</accession>
<evidence type="ECO:0000313" key="3">
    <source>
        <dbReference type="EMBL" id="RSK33120.1"/>
    </source>
</evidence>
<evidence type="ECO:0000256" key="1">
    <source>
        <dbReference type="SAM" id="Phobius"/>
    </source>
</evidence>
<sequence length="201" mass="22274">MTNQLLPRRFTSFCFATCLTLGSVLAQTPTPTTAPDDPLPRLIQERQQLVQDYEAAAAQRNAFLADKPSKKDLQEVVDALKGIIRKDTEIVRAVQAGTLRKTAAVVAENQQVKQLATVAQTDQSSTRERFHDLENQIANLQERDRQRDKKLQDLQATADEATAARTSRELLAAALAVLSVGLLVYVGKLRGQRGTPVKRRK</sequence>
<keyword evidence="1" id="KW-0812">Transmembrane</keyword>